<dbReference type="Proteomes" id="UP001604277">
    <property type="component" value="Unassembled WGS sequence"/>
</dbReference>
<protein>
    <submittedName>
        <fullName evidence="1">Uncharacterized protein</fullName>
    </submittedName>
</protein>
<reference evidence="2" key="1">
    <citation type="submission" date="2024-07" db="EMBL/GenBank/DDBJ databases">
        <title>Two chromosome-level genome assemblies of Korean endemic species Abeliophyllum distichum and Forsythia ovata (Oleaceae).</title>
        <authorList>
            <person name="Jang H."/>
        </authorList>
    </citation>
    <scope>NUCLEOTIDE SEQUENCE [LARGE SCALE GENOMIC DNA]</scope>
</reference>
<evidence type="ECO:0000313" key="2">
    <source>
        <dbReference type="Proteomes" id="UP001604277"/>
    </source>
</evidence>
<evidence type="ECO:0000313" key="1">
    <source>
        <dbReference type="EMBL" id="KAL2457213.1"/>
    </source>
</evidence>
<dbReference type="AlphaFoldDB" id="A0ABD1P030"/>
<gene>
    <name evidence="1" type="ORF">Fot_56409</name>
</gene>
<proteinExistence type="predicted"/>
<name>A0ABD1P030_9LAMI</name>
<sequence length="169" mass="18680">MGGEIQDDAGYFVLMYSIMNERSGISAICEAPQKSKMATIWAITQYSCPKKQMHNNPTTSAALQPTSETACFPYHCFDHALLLGPLFLSTISSLMVGHGQGLYSITNSPWEKKALMAGGILPYSALWSVGKVMPYPRMREDLINDVIVMHFSNRLRKYNTPPGANNIGD</sequence>
<organism evidence="1 2">
    <name type="scientific">Forsythia ovata</name>
    <dbReference type="NCBI Taxonomy" id="205694"/>
    <lineage>
        <taxon>Eukaryota</taxon>
        <taxon>Viridiplantae</taxon>
        <taxon>Streptophyta</taxon>
        <taxon>Embryophyta</taxon>
        <taxon>Tracheophyta</taxon>
        <taxon>Spermatophyta</taxon>
        <taxon>Magnoliopsida</taxon>
        <taxon>eudicotyledons</taxon>
        <taxon>Gunneridae</taxon>
        <taxon>Pentapetalae</taxon>
        <taxon>asterids</taxon>
        <taxon>lamiids</taxon>
        <taxon>Lamiales</taxon>
        <taxon>Oleaceae</taxon>
        <taxon>Forsythieae</taxon>
        <taxon>Forsythia</taxon>
    </lineage>
</organism>
<dbReference type="EMBL" id="JBFOLJ010000043">
    <property type="protein sequence ID" value="KAL2457213.1"/>
    <property type="molecule type" value="Genomic_DNA"/>
</dbReference>
<keyword evidence="2" id="KW-1185">Reference proteome</keyword>
<accession>A0ABD1P030</accession>
<comment type="caution">
    <text evidence="1">The sequence shown here is derived from an EMBL/GenBank/DDBJ whole genome shotgun (WGS) entry which is preliminary data.</text>
</comment>